<keyword evidence="3" id="KW-1185">Reference proteome</keyword>
<evidence type="ECO:0000313" key="2">
    <source>
        <dbReference type="EMBL" id="KAH1046389.1"/>
    </source>
</evidence>
<dbReference type="Proteomes" id="UP000828251">
    <property type="component" value="Unassembled WGS sequence"/>
</dbReference>
<dbReference type="EMBL" id="JAIQCV010000011">
    <property type="protein sequence ID" value="KAH1046389.1"/>
    <property type="molecule type" value="Genomic_DNA"/>
</dbReference>
<proteinExistence type="predicted"/>
<gene>
    <name evidence="2" type="ORF">J1N35_037173</name>
</gene>
<feature type="compositionally biased region" description="Acidic residues" evidence="1">
    <location>
        <begin position="83"/>
        <end position="93"/>
    </location>
</feature>
<organism evidence="2 3">
    <name type="scientific">Gossypium stocksii</name>
    <dbReference type="NCBI Taxonomy" id="47602"/>
    <lineage>
        <taxon>Eukaryota</taxon>
        <taxon>Viridiplantae</taxon>
        <taxon>Streptophyta</taxon>
        <taxon>Embryophyta</taxon>
        <taxon>Tracheophyta</taxon>
        <taxon>Spermatophyta</taxon>
        <taxon>Magnoliopsida</taxon>
        <taxon>eudicotyledons</taxon>
        <taxon>Gunneridae</taxon>
        <taxon>Pentapetalae</taxon>
        <taxon>rosids</taxon>
        <taxon>malvids</taxon>
        <taxon>Malvales</taxon>
        <taxon>Malvaceae</taxon>
        <taxon>Malvoideae</taxon>
        <taxon>Gossypium</taxon>
    </lineage>
</organism>
<reference evidence="2 3" key="1">
    <citation type="journal article" date="2021" name="Plant Biotechnol. J.">
        <title>Multi-omics assisted identification of the key and species-specific regulatory components of drought-tolerant mechanisms in Gossypium stocksii.</title>
        <authorList>
            <person name="Yu D."/>
            <person name="Ke L."/>
            <person name="Zhang D."/>
            <person name="Wu Y."/>
            <person name="Sun Y."/>
            <person name="Mei J."/>
            <person name="Sun J."/>
            <person name="Sun Y."/>
        </authorList>
    </citation>
    <scope>NUCLEOTIDE SEQUENCE [LARGE SCALE GENOMIC DNA]</scope>
    <source>
        <strain evidence="3">cv. E1</strain>
        <tissue evidence="2">Leaf</tissue>
    </source>
</reference>
<feature type="compositionally biased region" description="Basic and acidic residues" evidence="1">
    <location>
        <begin position="95"/>
        <end position="106"/>
    </location>
</feature>
<comment type="caution">
    <text evidence="2">The sequence shown here is derived from an EMBL/GenBank/DDBJ whole genome shotgun (WGS) entry which is preliminary data.</text>
</comment>
<feature type="region of interest" description="Disordered" evidence="1">
    <location>
        <begin position="77"/>
        <end position="106"/>
    </location>
</feature>
<protein>
    <submittedName>
        <fullName evidence="2">Uncharacterized protein</fullName>
    </submittedName>
</protein>
<evidence type="ECO:0000256" key="1">
    <source>
        <dbReference type="SAM" id="MobiDB-lite"/>
    </source>
</evidence>
<evidence type="ECO:0000313" key="3">
    <source>
        <dbReference type="Proteomes" id="UP000828251"/>
    </source>
</evidence>
<name>A0A9D3UK89_9ROSI</name>
<accession>A0A9D3UK89</accession>
<dbReference type="AlphaFoldDB" id="A0A9D3UK89"/>
<sequence length="106" mass="12384">MAPRKQQCITQAQSNIDFNHFYNLKVERFFLKLSGCSFIQERGFDATMSACDDIWDLNGWPTPTPLLDMFELFPSLGEKGTNNEEENDDDNEQETPYHKIMSDYFD</sequence>